<dbReference type="Pfam" id="PF13620">
    <property type="entry name" value="CarboxypepD_reg"/>
    <property type="match status" value="1"/>
</dbReference>
<protein>
    <recommendedName>
        <fullName evidence="6">Peptidase M14 domain-containing protein</fullName>
    </recommendedName>
</protein>
<dbReference type="InterPro" id="IPR050753">
    <property type="entry name" value="Peptidase_M14_domain"/>
</dbReference>
<keyword evidence="2" id="KW-0325">Glycoprotein</keyword>
<feature type="compositionally biased region" description="Polar residues" evidence="4">
    <location>
        <begin position="321"/>
        <end position="336"/>
    </location>
</feature>
<keyword evidence="5" id="KW-0732">Signal</keyword>
<dbReference type="GO" id="GO:0016485">
    <property type="term" value="P:protein processing"/>
    <property type="evidence" value="ECO:0007669"/>
    <property type="project" value="TreeGrafter"/>
</dbReference>
<dbReference type="Gene3D" id="3.40.50.2300">
    <property type="match status" value="1"/>
</dbReference>
<dbReference type="GO" id="GO:0008270">
    <property type="term" value="F:zinc ion binding"/>
    <property type="evidence" value="ECO:0007669"/>
    <property type="project" value="InterPro"/>
</dbReference>
<evidence type="ECO:0000256" key="5">
    <source>
        <dbReference type="SAM" id="SignalP"/>
    </source>
</evidence>
<dbReference type="OrthoDB" id="10249045at2759"/>
<evidence type="ECO:0000313" key="7">
    <source>
        <dbReference type="EMBL" id="CAD7226354.1"/>
    </source>
</evidence>
<dbReference type="PRINTS" id="PR00765">
    <property type="entry name" value="CRBOXYPTASEA"/>
</dbReference>
<dbReference type="Gene3D" id="2.60.40.1120">
    <property type="entry name" value="Carboxypeptidase-like, regulatory domain"/>
    <property type="match status" value="1"/>
</dbReference>
<dbReference type="InterPro" id="IPR000834">
    <property type="entry name" value="Peptidase_M14"/>
</dbReference>
<dbReference type="PANTHER" id="PTHR11532:SF93">
    <property type="entry name" value="CARBOXYPEPTIDASE E"/>
    <property type="match status" value="1"/>
</dbReference>
<feature type="region of interest" description="Disordered" evidence="4">
    <location>
        <begin position="318"/>
        <end position="338"/>
    </location>
</feature>
<dbReference type="SUPFAM" id="SSF49464">
    <property type="entry name" value="Carboxypeptidase regulatory domain-like"/>
    <property type="match status" value="1"/>
</dbReference>
<organism evidence="7">
    <name type="scientific">Cyprideis torosa</name>
    <dbReference type="NCBI Taxonomy" id="163714"/>
    <lineage>
        <taxon>Eukaryota</taxon>
        <taxon>Metazoa</taxon>
        <taxon>Ecdysozoa</taxon>
        <taxon>Arthropoda</taxon>
        <taxon>Crustacea</taxon>
        <taxon>Oligostraca</taxon>
        <taxon>Ostracoda</taxon>
        <taxon>Podocopa</taxon>
        <taxon>Podocopida</taxon>
        <taxon>Cytherocopina</taxon>
        <taxon>Cytheroidea</taxon>
        <taxon>Cytherideidae</taxon>
        <taxon>Cyprideis</taxon>
    </lineage>
</organism>
<evidence type="ECO:0000256" key="2">
    <source>
        <dbReference type="ARBA" id="ARBA00023180"/>
    </source>
</evidence>
<feature type="active site" description="Proton donor/acceptor" evidence="3">
    <location>
        <position position="521"/>
    </location>
</feature>
<accession>A0A7R8ZJ06</accession>
<sequence>MLIRRPLSEWLPPVFSPLFFTLFFLVLASSFPSTREQEDELVELEIGFLTSVTGRSADKQNLNVAGAMSYALDVINGRKLDKLQLPLNVRLRMEWRDTQGDTLLSTKHLTGMLCNKTVAFFGLDHSCQVEATVTSAWNVPLISHVHQHFHEDVLQILRDRVERSSAQLRHHPGTGGDKSSSFMKFGRSVEIKEDGFVYKHHSNDEVKDELNKVNRKCPRITYVSELPGRSVEGNRMPLIVFSRHPEKHVPLDPEFRYMANMHGDEVSGRELLIRLAHYLCDEYQALNPEVVELVNHTRIHLVPALNPDGWNTAYATKMKRNGTTNPGKGRQNSNDADLNRDFPDLDRVVFGDTWLTLQESEPRRGVLLESKYFRDPERELPPGIRSYRYVISKYQSSLLNHKLQPETEAIIKYITATPFVLAANFHNGALVANYPYDSAADLSQMSHYEKSPDDQVFQYLSRVYSSRHPRMSDPEFLGCEAGDPHFSANGGITNGAAWYSVSGGLQDFSYLGTNAFEITLEIGCEKFPDAGELPGEWDENRQALLDFMKQSHLGVKGLVRDARSRVPIPNAVVLIHNLTEDAKNAGGERIRHTITTGYQGDYYRILTPGTYQVTVLSPGYLWKRRKVRVYPLGGDLGKAATRADFHLLKLPPDGLSDEEVAYYTDVSILLEDAVDEALEDQSAP</sequence>
<dbReference type="GO" id="GO:0004181">
    <property type="term" value="F:metallocarboxypeptidase activity"/>
    <property type="evidence" value="ECO:0007669"/>
    <property type="project" value="InterPro"/>
</dbReference>
<dbReference type="SUPFAM" id="SSF53187">
    <property type="entry name" value="Zn-dependent exopeptidases"/>
    <property type="match status" value="1"/>
</dbReference>
<name>A0A7R8ZJ06_9CRUS</name>
<proteinExistence type="inferred from homology"/>
<gene>
    <name evidence="7" type="ORF">CTOB1V02_LOCUS4274</name>
</gene>
<dbReference type="PANTHER" id="PTHR11532">
    <property type="entry name" value="PROTEASE M14 CARBOXYPEPTIDASE"/>
    <property type="match status" value="1"/>
</dbReference>
<feature type="signal peptide" evidence="5">
    <location>
        <begin position="1"/>
        <end position="28"/>
    </location>
</feature>
<dbReference type="CDD" id="cd11308">
    <property type="entry name" value="Peptidase_M14NE-CP-C_like"/>
    <property type="match status" value="1"/>
</dbReference>
<dbReference type="AlphaFoldDB" id="A0A7R8ZJ06"/>
<dbReference type="EMBL" id="OB660808">
    <property type="protein sequence ID" value="CAD7226354.1"/>
    <property type="molecule type" value="Genomic_DNA"/>
</dbReference>
<dbReference type="SMART" id="SM00631">
    <property type="entry name" value="Zn_pept"/>
    <property type="match status" value="1"/>
</dbReference>
<dbReference type="InterPro" id="IPR028082">
    <property type="entry name" value="Peripla_BP_I"/>
</dbReference>
<evidence type="ECO:0000256" key="1">
    <source>
        <dbReference type="ARBA" id="ARBA00005988"/>
    </source>
</evidence>
<evidence type="ECO:0000256" key="3">
    <source>
        <dbReference type="PROSITE-ProRule" id="PRU01379"/>
    </source>
</evidence>
<evidence type="ECO:0000256" key="4">
    <source>
        <dbReference type="SAM" id="MobiDB-lite"/>
    </source>
</evidence>
<dbReference type="SUPFAM" id="SSF53822">
    <property type="entry name" value="Periplasmic binding protein-like I"/>
    <property type="match status" value="1"/>
</dbReference>
<dbReference type="PROSITE" id="PS52035">
    <property type="entry name" value="PEPTIDASE_M14"/>
    <property type="match status" value="1"/>
</dbReference>
<dbReference type="GO" id="GO:0005615">
    <property type="term" value="C:extracellular space"/>
    <property type="evidence" value="ECO:0007669"/>
    <property type="project" value="TreeGrafter"/>
</dbReference>
<dbReference type="GO" id="GO:0006518">
    <property type="term" value="P:peptide metabolic process"/>
    <property type="evidence" value="ECO:0007669"/>
    <property type="project" value="TreeGrafter"/>
</dbReference>
<feature type="domain" description="Peptidase M14" evidence="6">
    <location>
        <begin position="199"/>
        <end position="551"/>
    </location>
</feature>
<reference evidence="7" key="1">
    <citation type="submission" date="2020-11" db="EMBL/GenBank/DDBJ databases">
        <authorList>
            <person name="Tran Van P."/>
        </authorList>
    </citation>
    <scope>NUCLEOTIDE SEQUENCE</scope>
</reference>
<comment type="similarity">
    <text evidence="1 3">Belongs to the peptidase M14 family.</text>
</comment>
<dbReference type="Gene3D" id="3.40.630.10">
    <property type="entry name" value="Zn peptidases"/>
    <property type="match status" value="1"/>
</dbReference>
<dbReference type="InterPro" id="IPR008969">
    <property type="entry name" value="CarboxyPept-like_regulatory"/>
</dbReference>
<feature type="chain" id="PRO_5043355248" description="Peptidase M14 domain-containing protein" evidence="5">
    <location>
        <begin position="29"/>
        <end position="684"/>
    </location>
</feature>
<dbReference type="Pfam" id="PF00246">
    <property type="entry name" value="Peptidase_M14"/>
    <property type="match status" value="1"/>
</dbReference>
<evidence type="ECO:0000259" key="6">
    <source>
        <dbReference type="PROSITE" id="PS52035"/>
    </source>
</evidence>